<proteinExistence type="inferred from homology"/>
<comment type="subcellular location">
    <subcellularLocation>
        <location evidence="1">Cell outer membrane</location>
        <topology evidence="1">Multi-pass membrane protein</topology>
    </subcellularLocation>
</comment>
<comment type="similarity">
    <text evidence="1">Belongs to the TonB-dependent receptor family.</text>
</comment>
<gene>
    <name evidence="2" type="ORF">F0L74_27325</name>
</gene>
<dbReference type="NCBIfam" id="TIGR04057">
    <property type="entry name" value="SusC_RagA_signa"/>
    <property type="match status" value="1"/>
</dbReference>
<organism evidence="2 3">
    <name type="scientific">Chitinophaga agrisoli</name>
    <dbReference type="NCBI Taxonomy" id="2607653"/>
    <lineage>
        <taxon>Bacteria</taxon>
        <taxon>Pseudomonadati</taxon>
        <taxon>Bacteroidota</taxon>
        <taxon>Chitinophagia</taxon>
        <taxon>Chitinophagales</taxon>
        <taxon>Chitinophagaceae</taxon>
        <taxon>Chitinophaga</taxon>
    </lineage>
</organism>
<keyword evidence="3" id="KW-1185">Reference proteome</keyword>
<keyword evidence="2" id="KW-0675">Receptor</keyword>
<dbReference type="GO" id="GO:0009279">
    <property type="term" value="C:cell outer membrane"/>
    <property type="evidence" value="ECO:0007669"/>
    <property type="project" value="UniProtKB-SubCell"/>
</dbReference>
<comment type="caution">
    <text evidence="2">The sequence shown here is derived from an EMBL/GenBank/DDBJ whole genome shotgun (WGS) entry which is preliminary data.</text>
</comment>
<dbReference type="SUPFAM" id="SSF56935">
    <property type="entry name" value="Porins"/>
    <property type="match status" value="1"/>
</dbReference>
<dbReference type="InterPro" id="IPR037066">
    <property type="entry name" value="Plug_dom_sf"/>
</dbReference>
<accession>A0A5B2VML5</accession>
<reference evidence="2 3" key="2">
    <citation type="submission" date="2019-09" db="EMBL/GenBank/DDBJ databases">
        <authorList>
            <person name="Jin C."/>
        </authorList>
    </citation>
    <scope>NUCLEOTIDE SEQUENCE [LARGE SCALE GENOMIC DNA]</scope>
    <source>
        <strain evidence="2 3">BN140078</strain>
    </source>
</reference>
<keyword evidence="1" id="KW-0813">Transport</keyword>
<dbReference type="Gene3D" id="2.170.130.10">
    <property type="entry name" value="TonB-dependent receptor, plug domain"/>
    <property type="match status" value="1"/>
</dbReference>
<dbReference type="InterPro" id="IPR023997">
    <property type="entry name" value="TonB-dep_OMP_SusC/RagA_CS"/>
</dbReference>
<sequence length="83" mass="9282">MRMVRRLWAMGAENPISFMHPLDIERIDILKDADATSIYGSRAATGAIQITTKKGKAERHTTDINLRTGWGKITQKLAVLTTQ</sequence>
<dbReference type="Proteomes" id="UP000324611">
    <property type="component" value="Unassembled WGS sequence"/>
</dbReference>
<evidence type="ECO:0000313" key="3">
    <source>
        <dbReference type="Proteomes" id="UP000324611"/>
    </source>
</evidence>
<keyword evidence="1" id="KW-0812">Transmembrane</keyword>
<dbReference type="EMBL" id="VUOC01000004">
    <property type="protein sequence ID" value="KAA2239900.1"/>
    <property type="molecule type" value="Genomic_DNA"/>
</dbReference>
<dbReference type="InterPro" id="IPR039426">
    <property type="entry name" value="TonB-dep_rcpt-like"/>
</dbReference>
<dbReference type="AlphaFoldDB" id="A0A5B2VML5"/>
<name>A0A5B2VML5_9BACT</name>
<keyword evidence="1" id="KW-1134">Transmembrane beta strand</keyword>
<keyword evidence="1" id="KW-0998">Cell outer membrane</keyword>
<dbReference type="PROSITE" id="PS52016">
    <property type="entry name" value="TONB_DEPENDENT_REC_3"/>
    <property type="match status" value="1"/>
</dbReference>
<evidence type="ECO:0000256" key="1">
    <source>
        <dbReference type="PROSITE-ProRule" id="PRU01360"/>
    </source>
</evidence>
<keyword evidence="1" id="KW-0472">Membrane</keyword>
<protein>
    <submittedName>
        <fullName evidence="2">TonB-dependent receptor plug domain-containing protein</fullName>
    </submittedName>
</protein>
<reference evidence="2 3" key="1">
    <citation type="submission" date="2019-09" db="EMBL/GenBank/DDBJ databases">
        <title>Chitinophaga ginsengihumi sp. nov., isolated from soil of ginseng rhizosphere.</title>
        <authorList>
            <person name="Lee J."/>
        </authorList>
    </citation>
    <scope>NUCLEOTIDE SEQUENCE [LARGE SCALE GENOMIC DNA]</scope>
    <source>
        <strain evidence="2 3">BN140078</strain>
    </source>
</reference>
<evidence type="ECO:0000313" key="2">
    <source>
        <dbReference type="EMBL" id="KAA2239900.1"/>
    </source>
</evidence>